<dbReference type="RefSeq" id="WP_114997812.1">
    <property type="nucleotide sequence ID" value="NZ_UFXS01000001.1"/>
</dbReference>
<dbReference type="EMBL" id="UFXS01000001">
    <property type="protein sequence ID" value="STD52831.1"/>
    <property type="molecule type" value="Genomic_DNA"/>
</dbReference>
<accession>A0A376FYU3</accession>
<sequence length="125" mass="14519">MIKQHWGYFIFLFFYSITHAQVVNSGDIDYTKVAVRSEYLRTGYVPKYDYESNTQYKLVFGVEPDGITLSKVPVLKSFKYNNLEYIPFLKGLTPYDNIKIARKDNTIVTSKTKFTGFLSIVPLHL</sequence>
<organism evidence="1 2">
    <name type="scientific">Empedobacter falsenii</name>
    <dbReference type="NCBI Taxonomy" id="343874"/>
    <lineage>
        <taxon>Bacteria</taxon>
        <taxon>Pseudomonadati</taxon>
        <taxon>Bacteroidota</taxon>
        <taxon>Flavobacteriia</taxon>
        <taxon>Flavobacteriales</taxon>
        <taxon>Weeksellaceae</taxon>
        <taxon>Empedobacter</taxon>
    </lineage>
</organism>
<evidence type="ECO:0000313" key="2">
    <source>
        <dbReference type="Proteomes" id="UP000254737"/>
    </source>
</evidence>
<name>A0A376FYU3_9FLAO</name>
<protein>
    <submittedName>
        <fullName evidence="1">Uncharacterized protein</fullName>
    </submittedName>
</protein>
<dbReference type="AlphaFoldDB" id="A0A376FYU3"/>
<reference evidence="1 2" key="1">
    <citation type="submission" date="2018-06" db="EMBL/GenBank/DDBJ databases">
        <authorList>
            <consortium name="Pathogen Informatics"/>
            <person name="Doyle S."/>
        </authorList>
    </citation>
    <scope>NUCLEOTIDE SEQUENCE [LARGE SCALE GENOMIC DNA]</scope>
    <source>
        <strain evidence="1 2">NCTC13456</strain>
    </source>
</reference>
<gene>
    <name evidence="1" type="ORF">NCTC13456_00037</name>
</gene>
<dbReference type="Proteomes" id="UP000254737">
    <property type="component" value="Unassembled WGS sequence"/>
</dbReference>
<evidence type="ECO:0000313" key="1">
    <source>
        <dbReference type="EMBL" id="STD52831.1"/>
    </source>
</evidence>
<proteinExistence type="predicted"/>